<keyword evidence="1" id="KW-0812">Transmembrane</keyword>
<keyword evidence="3" id="KW-1185">Reference proteome</keyword>
<evidence type="ECO:0000313" key="3">
    <source>
        <dbReference type="Proteomes" id="UP000325577"/>
    </source>
</evidence>
<dbReference type="PANTHER" id="PTHR38225:SF4">
    <property type="entry name" value="PROTEIN, PUTATIVE-RELATED"/>
    <property type="match status" value="1"/>
</dbReference>
<feature type="transmembrane region" description="Helical" evidence="1">
    <location>
        <begin position="93"/>
        <end position="119"/>
    </location>
</feature>
<reference evidence="2 3" key="1">
    <citation type="submission" date="2019-09" db="EMBL/GenBank/DDBJ databases">
        <title>A chromosome-level genome assembly of the Chinese tupelo Nyssa sinensis.</title>
        <authorList>
            <person name="Yang X."/>
            <person name="Kang M."/>
            <person name="Yang Y."/>
            <person name="Xiong H."/>
            <person name="Wang M."/>
            <person name="Zhang Z."/>
            <person name="Wang Z."/>
            <person name="Wu H."/>
            <person name="Ma T."/>
            <person name="Liu J."/>
            <person name="Xi Z."/>
        </authorList>
    </citation>
    <scope>NUCLEOTIDE SEQUENCE [LARGE SCALE GENOMIC DNA]</scope>
    <source>
        <strain evidence="2">J267</strain>
        <tissue evidence="2">Leaf</tissue>
    </source>
</reference>
<dbReference type="AlphaFoldDB" id="A0A5J5ALC7"/>
<organism evidence="2 3">
    <name type="scientific">Nyssa sinensis</name>
    <dbReference type="NCBI Taxonomy" id="561372"/>
    <lineage>
        <taxon>Eukaryota</taxon>
        <taxon>Viridiplantae</taxon>
        <taxon>Streptophyta</taxon>
        <taxon>Embryophyta</taxon>
        <taxon>Tracheophyta</taxon>
        <taxon>Spermatophyta</taxon>
        <taxon>Magnoliopsida</taxon>
        <taxon>eudicotyledons</taxon>
        <taxon>Gunneridae</taxon>
        <taxon>Pentapetalae</taxon>
        <taxon>asterids</taxon>
        <taxon>Cornales</taxon>
        <taxon>Nyssaceae</taxon>
        <taxon>Nyssa</taxon>
    </lineage>
</organism>
<sequence length="123" mass="13772">MASSFPSFCSVMAPSLKRNSPQSLQVRAQSFRDEGRSRNNVDANLSVLRERIEEVRMKERLERCCRSVNGWNNPAGYNYKCKRGMELSQFSELLGLVGGTIGLTILSGTFSLCLISLLVHLNQ</sequence>
<evidence type="ECO:0000256" key="1">
    <source>
        <dbReference type="SAM" id="Phobius"/>
    </source>
</evidence>
<accession>A0A5J5ALC7</accession>
<dbReference type="Proteomes" id="UP000325577">
    <property type="component" value="Linkage Group LG2"/>
</dbReference>
<gene>
    <name evidence="2" type="ORF">F0562_005444</name>
</gene>
<dbReference type="EMBL" id="CM018043">
    <property type="protein sequence ID" value="KAA8530622.1"/>
    <property type="molecule type" value="Genomic_DNA"/>
</dbReference>
<name>A0A5J5ALC7_9ASTE</name>
<dbReference type="OrthoDB" id="1667576at2759"/>
<keyword evidence="1" id="KW-1133">Transmembrane helix</keyword>
<keyword evidence="1" id="KW-0472">Membrane</keyword>
<evidence type="ECO:0000313" key="2">
    <source>
        <dbReference type="EMBL" id="KAA8530622.1"/>
    </source>
</evidence>
<proteinExistence type="predicted"/>
<dbReference type="PANTHER" id="PTHR38225">
    <property type="entry name" value="PROTEIN, PUTATIVE-RELATED"/>
    <property type="match status" value="1"/>
</dbReference>
<protein>
    <submittedName>
        <fullName evidence="2">Uncharacterized protein</fullName>
    </submittedName>
</protein>